<dbReference type="NCBIfam" id="TIGR01710">
    <property type="entry name" value="typeII_sec_gspG"/>
    <property type="match status" value="1"/>
</dbReference>
<feature type="domain" description="Type II secretion system protein GspG C-terminal" evidence="2">
    <location>
        <begin position="50"/>
        <end position="156"/>
    </location>
</feature>
<reference evidence="4" key="1">
    <citation type="journal article" date="2015" name="Genome Announc.">
        <title>Complete Genome Sequence of Herbaspirillum hiltneri N3 (DSM 17495), Isolated from Surface-Sterilized Wheat Roots.</title>
        <authorList>
            <person name="Guizelini D."/>
            <person name="Saizaki P.M."/>
            <person name="Coimbra N.A."/>
            <person name="Weiss V.A."/>
            <person name="Faoro H."/>
            <person name="Sfeir M.Z."/>
            <person name="Baura V.A."/>
            <person name="Monteiro R.A."/>
            <person name="Chubatsu L.S."/>
            <person name="Souza E.M."/>
            <person name="Cruz L.M."/>
            <person name="Pedrosa F.O."/>
            <person name="Raittz R.T."/>
            <person name="Marchaukoski J.N."/>
            <person name="Steffens M.B."/>
        </authorList>
    </citation>
    <scope>NUCLEOTIDE SEQUENCE [LARGE SCALE GENOMIC DNA]</scope>
    <source>
        <strain evidence="4">N3</strain>
    </source>
</reference>
<keyword evidence="1" id="KW-0472">Membrane</keyword>
<evidence type="ECO:0000313" key="3">
    <source>
        <dbReference type="EMBL" id="AKZ64101.1"/>
    </source>
</evidence>
<keyword evidence="1" id="KW-1133">Transmembrane helix</keyword>
<protein>
    <submittedName>
        <fullName evidence="3">General secretion pathway protein</fullName>
    </submittedName>
</protein>
<keyword evidence="4" id="KW-1185">Reference proteome</keyword>
<sequence>MRRIVTRPVSPTQLLTQFFPLQRGLSKLQMLTAIAVIAVVAVVAAPRLINVVNHAHSPQIVTAEQDIAEIEKGLQLYKQDNGRYPTTEQGLLALIVKPGRAPVPKEWKIGGYLDRLPRDPWGNPYQYRVSEDGNGFDVFSFGAAGPDAGVDQAGVIRARH</sequence>
<keyword evidence="1" id="KW-0812">Transmembrane</keyword>
<evidence type="ECO:0000259" key="2">
    <source>
        <dbReference type="Pfam" id="PF08334"/>
    </source>
</evidence>
<dbReference type="InterPro" id="IPR010054">
    <property type="entry name" value="Type2_sec_GspG"/>
</dbReference>
<dbReference type="RefSeq" id="WP_053199294.1">
    <property type="nucleotide sequence ID" value="NZ_CP011409.1"/>
</dbReference>
<name>A0ABM5V3C6_9BURK</name>
<accession>A0ABM5V3C6</accession>
<dbReference type="InterPro" id="IPR013545">
    <property type="entry name" value="T2SS_protein-GspG_C"/>
</dbReference>
<proteinExistence type="predicted"/>
<dbReference type="Gene3D" id="3.30.700.10">
    <property type="entry name" value="Glycoprotein, Type 4 Pilin"/>
    <property type="match status" value="1"/>
</dbReference>
<gene>
    <name evidence="3" type="ORF">F506_16765</name>
</gene>
<evidence type="ECO:0000313" key="4">
    <source>
        <dbReference type="Proteomes" id="UP000063429"/>
    </source>
</evidence>
<dbReference type="InterPro" id="IPR045584">
    <property type="entry name" value="Pilin-like"/>
</dbReference>
<dbReference type="EMBL" id="CP011409">
    <property type="protein sequence ID" value="AKZ64101.1"/>
    <property type="molecule type" value="Genomic_DNA"/>
</dbReference>
<dbReference type="Proteomes" id="UP000063429">
    <property type="component" value="Chromosome"/>
</dbReference>
<feature type="transmembrane region" description="Helical" evidence="1">
    <location>
        <begin position="30"/>
        <end position="49"/>
    </location>
</feature>
<evidence type="ECO:0000256" key="1">
    <source>
        <dbReference type="SAM" id="Phobius"/>
    </source>
</evidence>
<dbReference type="SUPFAM" id="SSF54523">
    <property type="entry name" value="Pili subunits"/>
    <property type="match status" value="1"/>
</dbReference>
<organism evidence="3 4">
    <name type="scientific">Herbaspirillum hiltneri N3</name>
    <dbReference type="NCBI Taxonomy" id="1262470"/>
    <lineage>
        <taxon>Bacteria</taxon>
        <taxon>Pseudomonadati</taxon>
        <taxon>Pseudomonadota</taxon>
        <taxon>Betaproteobacteria</taxon>
        <taxon>Burkholderiales</taxon>
        <taxon>Oxalobacteraceae</taxon>
        <taxon>Herbaspirillum</taxon>
    </lineage>
</organism>
<dbReference type="Pfam" id="PF08334">
    <property type="entry name" value="T2SSG"/>
    <property type="match status" value="1"/>
</dbReference>